<sequence>MQVLFDGQQIPFSALIWNVLRDYVRRSNDQKLKTDHRFLKLKSLSETRWSARADVLRAQVTSRNEIKKALEDLVEDNTQIPDTRVTAEGFSKTLESFQTTLFMVIRNEILQRVDKPVKYYKGKSLISFALLRSYRRHICFI</sequence>
<dbReference type="OrthoDB" id="6769354at2759"/>
<gene>
    <name evidence="1" type="primary">g.7235</name>
    <name evidence="1" type="ORF">TNCT_142331</name>
</gene>
<protein>
    <submittedName>
        <fullName evidence="1">Dimer_Tnp_hAT domain-containing protein</fullName>
    </submittedName>
</protein>
<proteinExistence type="predicted"/>
<keyword evidence="2" id="KW-1185">Reference proteome</keyword>
<dbReference type="EMBL" id="BMAO01032252">
    <property type="protein sequence ID" value="GFQ80945.1"/>
    <property type="molecule type" value="Genomic_DNA"/>
</dbReference>
<dbReference type="Proteomes" id="UP000887116">
    <property type="component" value="Unassembled WGS sequence"/>
</dbReference>
<accession>A0A8X6KN07</accession>
<evidence type="ECO:0000313" key="1">
    <source>
        <dbReference type="EMBL" id="GFQ80945.1"/>
    </source>
</evidence>
<reference evidence="1" key="1">
    <citation type="submission" date="2020-07" db="EMBL/GenBank/DDBJ databases">
        <title>Multicomponent nature underlies the extraordinary mechanical properties of spider dragline silk.</title>
        <authorList>
            <person name="Kono N."/>
            <person name="Nakamura H."/>
            <person name="Mori M."/>
            <person name="Yoshida Y."/>
            <person name="Ohtoshi R."/>
            <person name="Malay A.D."/>
            <person name="Moran D.A.P."/>
            <person name="Tomita M."/>
            <person name="Numata K."/>
            <person name="Arakawa K."/>
        </authorList>
    </citation>
    <scope>NUCLEOTIDE SEQUENCE</scope>
</reference>
<evidence type="ECO:0000313" key="2">
    <source>
        <dbReference type="Proteomes" id="UP000887116"/>
    </source>
</evidence>
<name>A0A8X6KN07_TRICU</name>
<organism evidence="1 2">
    <name type="scientific">Trichonephila clavata</name>
    <name type="common">Joro spider</name>
    <name type="synonym">Nephila clavata</name>
    <dbReference type="NCBI Taxonomy" id="2740835"/>
    <lineage>
        <taxon>Eukaryota</taxon>
        <taxon>Metazoa</taxon>
        <taxon>Ecdysozoa</taxon>
        <taxon>Arthropoda</taxon>
        <taxon>Chelicerata</taxon>
        <taxon>Arachnida</taxon>
        <taxon>Araneae</taxon>
        <taxon>Araneomorphae</taxon>
        <taxon>Entelegynae</taxon>
        <taxon>Araneoidea</taxon>
        <taxon>Nephilidae</taxon>
        <taxon>Trichonephila</taxon>
    </lineage>
</organism>
<dbReference type="AlphaFoldDB" id="A0A8X6KN07"/>
<comment type="caution">
    <text evidence="1">The sequence shown here is derived from an EMBL/GenBank/DDBJ whole genome shotgun (WGS) entry which is preliminary data.</text>
</comment>